<sequence length="242" mass="28859">MKSSRIRWTGHIWRSEGLLGSITKWKPNTKRPRGRPRQRWAGRVKDDLKLIGMENTEEYALEEEEEEEEEENIKTNFMIMDNNEGGIKFVNCIGSDINIWKKGPYDENFECETCLLFDEPEYHLNDPEDINTSWKFFDHITKRYLLANGKKIFHYQKHECPPIIVKINTPLYTLQELCTYTISRRLLANNIRDTEINELELPEQLKIDIKSCVENLEEQHKADGDDFCQDWTVYHEEEYQCF</sequence>
<dbReference type="OrthoDB" id="6572338at2759"/>
<comment type="caution">
    <text evidence="1">The sequence shown here is derived from an EMBL/GenBank/DDBJ whole genome shotgun (WGS) entry which is preliminary data.</text>
</comment>
<organism evidence="1 2">
    <name type="scientific">Aphis glycines</name>
    <name type="common">Soybean aphid</name>
    <dbReference type="NCBI Taxonomy" id="307491"/>
    <lineage>
        <taxon>Eukaryota</taxon>
        <taxon>Metazoa</taxon>
        <taxon>Ecdysozoa</taxon>
        <taxon>Arthropoda</taxon>
        <taxon>Hexapoda</taxon>
        <taxon>Insecta</taxon>
        <taxon>Pterygota</taxon>
        <taxon>Neoptera</taxon>
        <taxon>Paraneoptera</taxon>
        <taxon>Hemiptera</taxon>
        <taxon>Sternorrhyncha</taxon>
        <taxon>Aphidomorpha</taxon>
        <taxon>Aphidoidea</taxon>
        <taxon>Aphididae</taxon>
        <taxon>Aphidini</taxon>
        <taxon>Aphis</taxon>
        <taxon>Aphis</taxon>
    </lineage>
</organism>
<dbReference type="InterPro" id="IPR036208">
    <property type="entry name" value="VHL_sf"/>
</dbReference>
<name>A0A6G0SZ58_APHGL</name>
<evidence type="ECO:0000313" key="2">
    <source>
        <dbReference type="Proteomes" id="UP000475862"/>
    </source>
</evidence>
<protein>
    <submittedName>
        <fullName evidence="1">Uncharacterized protein</fullName>
    </submittedName>
</protein>
<dbReference type="Proteomes" id="UP000475862">
    <property type="component" value="Unassembled WGS sequence"/>
</dbReference>
<keyword evidence="2" id="KW-1185">Reference proteome</keyword>
<proteinExistence type="predicted"/>
<dbReference type="SUPFAM" id="SSF49468">
    <property type="entry name" value="VHL"/>
    <property type="match status" value="1"/>
</dbReference>
<gene>
    <name evidence="1" type="ORF">AGLY_015990</name>
</gene>
<evidence type="ECO:0000313" key="1">
    <source>
        <dbReference type="EMBL" id="KAE9523438.1"/>
    </source>
</evidence>
<dbReference type="EMBL" id="VYZN01000079">
    <property type="protein sequence ID" value="KAE9523438.1"/>
    <property type="molecule type" value="Genomic_DNA"/>
</dbReference>
<reference evidence="1 2" key="1">
    <citation type="submission" date="2019-08" db="EMBL/GenBank/DDBJ databases">
        <title>The genome of the soybean aphid Biotype 1, its phylome, world population structure and adaptation to the North American continent.</title>
        <authorList>
            <person name="Giordano R."/>
            <person name="Donthu R.K."/>
            <person name="Hernandez A.G."/>
            <person name="Wright C.L."/>
            <person name="Zimin A.V."/>
        </authorList>
    </citation>
    <scope>NUCLEOTIDE SEQUENCE [LARGE SCALE GENOMIC DNA]</scope>
    <source>
        <tissue evidence="1">Whole aphids</tissue>
    </source>
</reference>
<dbReference type="AlphaFoldDB" id="A0A6G0SZ58"/>
<accession>A0A6G0SZ58</accession>